<keyword evidence="5" id="KW-1185">Reference proteome</keyword>
<dbReference type="InterPro" id="IPR002201">
    <property type="entry name" value="Glyco_trans_9"/>
</dbReference>
<keyword evidence="2" id="KW-0808">Transferase</keyword>
<sequence length="383" mass="43075">MDSMPSQIGPEGIRFDFQDGCRVSLPEGAWHLEIKDLLTQNVLFSAESKGGFIASTKKYFVPFSLRVKSGDRVILDHVMTLRDQEVLIDTHLGGVGDHIAWMGHVEAFAALHGCRITCIVRPGLAELFQTGNDKVTVSDDQALLERAYYARYKVLIFFNDINRDFQPTDYRQVGLGVSGAYILGLSPQDRRPAIRIAEGGRPIPDKYVCIATQATGHNKYWNNPSGWQTIIPFLKEQGYRVICIDRDRVSGSGTIWHHIPHGVEDMTGQIPLSERARWLRHASFFIGLSSGLSWLAWAAECPVVLISGFTEPYNEFATPYRVINRNVCNGCSNDVTLEFERTNYMWCPRHAETERDFECTKLISPSHVEQIIRQLISDGPGGV</sequence>
<accession>A0ABQ1L9Q1</accession>
<dbReference type="Gene3D" id="3.40.50.2000">
    <property type="entry name" value="Glycogen Phosphorylase B"/>
    <property type="match status" value="1"/>
</dbReference>
<evidence type="ECO:0000313" key="5">
    <source>
        <dbReference type="Proteomes" id="UP000637769"/>
    </source>
</evidence>
<dbReference type="PANTHER" id="PTHR30160:SF1">
    <property type="entry name" value="LIPOPOLYSACCHARIDE 1,2-N-ACETYLGLUCOSAMINETRANSFERASE-RELATED"/>
    <property type="match status" value="1"/>
</dbReference>
<comment type="caution">
    <text evidence="4">The sequence shown here is derived from an EMBL/GenBank/DDBJ whole genome shotgun (WGS) entry which is preliminary data.</text>
</comment>
<evidence type="ECO:0000256" key="2">
    <source>
        <dbReference type="ARBA" id="ARBA00022679"/>
    </source>
</evidence>
<dbReference type="NCBIfam" id="TIGR04414">
    <property type="entry name" value="hepto_Aah_TibC"/>
    <property type="match status" value="1"/>
</dbReference>
<dbReference type="Pfam" id="PF21129">
    <property type="entry name" value="TibC_1st"/>
    <property type="match status" value="1"/>
</dbReference>
<keyword evidence="1" id="KW-0328">Glycosyltransferase</keyword>
<gene>
    <name evidence="4" type="ORF">GCM10007207_01690</name>
</gene>
<dbReference type="CDD" id="cd03789">
    <property type="entry name" value="GT9_LPS_heptosyltransferase"/>
    <property type="match status" value="1"/>
</dbReference>
<dbReference type="InterPro" id="IPR030929">
    <property type="entry name" value="Aah/TibC-like"/>
</dbReference>
<dbReference type="InterPro" id="IPR051199">
    <property type="entry name" value="LPS_LOS_Heptosyltrfase"/>
</dbReference>
<evidence type="ECO:0000313" key="4">
    <source>
        <dbReference type="EMBL" id="GGC20097.1"/>
    </source>
</evidence>
<evidence type="ECO:0000256" key="1">
    <source>
        <dbReference type="ARBA" id="ARBA00022676"/>
    </source>
</evidence>
<reference evidence="5" key="1">
    <citation type="journal article" date="2019" name="Int. J. Syst. Evol. Microbiol.">
        <title>The Global Catalogue of Microorganisms (GCM) 10K type strain sequencing project: providing services to taxonomists for standard genome sequencing and annotation.</title>
        <authorList>
            <consortium name="The Broad Institute Genomics Platform"/>
            <consortium name="The Broad Institute Genome Sequencing Center for Infectious Disease"/>
            <person name="Wu L."/>
            <person name="Ma J."/>
        </authorList>
    </citation>
    <scope>NUCLEOTIDE SEQUENCE [LARGE SCALE GENOMIC DNA]</scope>
    <source>
        <strain evidence="5">CCM 7132</strain>
    </source>
</reference>
<feature type="domain" description="Autotransproter heptosyltransferase TibC/BAHTCr-like N-terminal" evidence="3">
    <location>
        <begin position="9"/>
        <end position="69"/>
    </location>
</feature>
<name>A0ABQ1L9Q1_9PROT</name>
<organism evidence="4 5">
    <name type="scientific">Asaia siamensis</name>
    <dbReference type="NCBI Taxonomy" id="110479"/>
    <lineage>
        <taxon>Bacteria</taxon>
        <taxon>Pseudomonadati</taxon>
        <taxon>Pseudomonadota</taxon>
        <taxon>Alphaproteobacteria</taxon>
        <taxon>Acetobacterales</taxon>
        <taxon>Acetobacteraceae</taxon>
        <taxon>Asaia</taxon>
    </lineage>
</organism>
<dbReference type="InterPro" id="IPR049327">
    <property type="entry name" value="TibC/BAHTCr-like_N"/>
</dbReference>
<protein>
    <submittedName>
        <fullName evidence="4">Autotransporter strand-loop-strand O-heptosyltransferase</fullName>
    </submittedName>
</protein>
<dbReference type="SUPFAM" id="SSF53756">
    <property type="entry name" value="UDP-Glycosyltransferase/glycogen phosphorylase"/>
    <property type="match status" value="1"/>
</dbReference>
<dbReference type="Pfam" id="PF01075">
    <property type="entry name" value="Glyco_transf_9"/>
    <property type="match status" value="1"/>
</dbReference>
<evidence type="ECO:0000259" key="3">
    <source>
        <dbReference type="Pfam" id="PF21129"/>
    </source>
</evidence>
<dbReference type="PANTHER" id="PTHR30160">
    <property type="entry name" value="TETRAACYLDISACCHARIDE 4'-KINASE-RELATED"/>
    <property type="match status" value="1"/>
</dbReference>
<proteinExistence type="predicted"/>
<dbReference type="EMBL" id="BMCH01000001">
    <property type="protein sequence ID" value="GGC20097.1"/>
    <property type="molecule type" value="Genomic_DNA"/>
</dbReference>
<dbReference type="RefSeq" id="WP_188424668.1">
    <property type="nucleotide sequence ID" value="NZ_BMCH01000001.1"/>
</dbReference>
<dbReference type="Proteomes" id="UP000637769">
    <property type="component" value="Unassembled WGS sequence"/>
</dbReference>